<reference evidence="2" key="1">
    <citation type="submission" date="2020-10" db="EMBL/GenBank/DDBJ databases">
        <title>Taxonomic study of unclassified bacteria belonging to the class Ktedonobacteria.</title>
        <authorList>
            <person name="Yabe S."/>
            <person name="Wang C.M."/>
            <person name="Zheng Y."/>
            <person name="Sakai Y."/>
            <person name="Cavaletti L."/>
            <person name="Monciardini P."/>
            <person name="Donadio S."/>
        </authorList>
    </citation>
    <scope>NUCLEOTIDE SEQUENCE</scope>
    <source>
        <strain evidence="2">SOSP1-1</strain>
    </source>
</reference>
<sequence>MASSSHSPAAQANRGEISLYGRRLRVLQILWILLVQADLSTLVMSFPGFYQGLHTVCADPHMLCISDQLNTLRVATLQHAGFSIHTYALYVLIWDALTTVIFLLFGGLIFWRKSNTWMGIFISFFLINLGSLGTSFAHSDWIPEHGSLLIEIVSWEATLLSLLVYPCLAFFFFTFPDGRLVPRWSWALIGLWIINAFAWIAPIEPLNIVNWHPLFQSLWLFVVYGGSLSTQVYRFWRVASPTQRQQIKWLFYGYAPVFLITVFGNFLLVWFPSLDGPDSLLAVALTPLYRWYYLPVPICIGIALLRYRLWDIDVLINRTLVYGSLTAILLGIYLLLVFVGQHLLVSVLGHNDAITLVISTLIIASLFQPLRHRVQQLVDKRFYRKKYDAAKMLSSFTSTLHEEINLEQLSAHLLDVIEETMQPTYISLWLCSPVRSVPSESEVSEELEPTLQKSGKLLKI</sequence>
<evidence type="ECO:0000256" key="1">
    <source>
        <dbReference type="SAM" id="Phobius"/>
    </source>
</evidence>
<feature type="transmembrane region" description="Helical" evidence="1">
    <location>
        <begin position="117"/>
        <end position="137"/>
    </location>
</feature>
<dbReference type="Proteomes" id="UP000612362">
    <property type="component" value="Unassembled WGS sequence"/>
</dbReference>
<feature type="transmembrane region" description="Helical" evidence="1">
    <location>
        <begin position="353"/>
        <end position="370"/>
    </location>
</feature>
<dbReference type="RefSeq" id="WP_220198190.1">
    <property type="nucleotide sequence ID" value="NZ_BNJF01000004.1"/>
</dbReference>
<keyword evidence="1" id="KW-0472">Membrane</keyword>
<feature type="transmembrane region" description="Helical" evidence="1">
    <location>
        <begin position="319"/>
        <end position="341"/>
    </location>
</feature>
<keyword evidence="1" id="KW-0812">Transmembrane</keyword>
<organism evidence="2 3">
    <name type="scientific">Ktedonospora formicarum</name>
    <dbReference type="NCBI Taxonomy" id="2778364"/>
    <lineage>
        <taxon>Bacteria</taxon>
        <taxon>Bacillati</taxon>
        <taxon>Chloroflexota</taxon>
        <taxon>Ktedonobacteria</taxon>
        <taxon>Ktedonobacterales</taxon>
        <taxon>Ktedonobacteraceae</taxon>
        <taxon>Ktedonospora</taxon>
    </lineage>
</organism>
<name>A0A8J3MWK0_9CHLR</name>
<feature type="transmembrane region" description="Helical" evidence="1">
    <location>
        <begin position="157"/>
        <end position="175"/>
    </location>
</feature>
<accession>A0A8J3MWK0</accession>
<dbReference type="EMBL" id="BNJF01000004">
    <property type="protein sequence ID" value="GHO49076.1"/>
    <property type="molecule type" value="Genomic_DNA"/>
</dbReference>
<feature type="transmembrane region" description="Helical" evidence="1">
    <location>
        <begin position="291"/>
        <end position="307"/>
    </location>
</feature>
<feature type="transmembrane region" description="Helical" evidence="1">
    <location>
        <begin position="29"/>
        <end position="50"/>
    </location>
</feature>
<dbReference type="AlphaFoldDB" id="A0A8J3MWK0"/>
<gene>
    <name evidence="2" type="ORF">KSX_72390</name>
</gene>
<comment type="caution">
    <text evidence="2">The sequence shown here is derived from an EMBL/GenBank/DDBJ whole genome shotgun (WGS) entry which is preliminary data.</text>
</comment>
<feature type="transmembrane region" description="Helical" evidence="1">
    <location>
        <begin position="184"/>
        <end position="202"/>
    </location>
</feature>
<proteinExistence type="predicted"/>
<keyword evidence="1" id="KW-1133">Transmembrane helix</keyword>
<evidence type="ECO:0000313" key="2">
    <source>
        <dbReference type="EMBL" id="GHO49076.1"/>
    </source>
</evidence>
<keyword evidence="3" id="KW-1185">Reference proteome</keyword>
<protein>
    <submittedName>
        <fullName evidence="2">Uncharacterized protein</fullName>
    </submittedName>
</protein>
<evidence type="ECO:0000313" key="3">
    <source>
        <dbReference type="Proteomes" id="UP000612362"/>
    </source>
</evidence>
<feature type="transmembrane region" description="Helical" evidence="1">
    <location>
        <begin position="249"/>
        <end position="271"/>
    </location>
</feature>
<feature type="transmembrane region" description="Helical" evidence="1">
    <location>
        <begin position="214"/>
        <end position="237"/>
    </location>
</feature>
<feature type="transmembrane region" description="Helical" evidence="1">
    <location>
        <begin position="87"/>
        <end position="110"/>
    </location>
</feature>